<accession>A0AAV1BB14</accession>
<proteinExistence type="predicted"/>
<dbReference type="Proteomes" id="UP001157006">
    <property type="component" value="Chromosome 6"/>
</dbReference>
<keyword evidence="3" id="KW-1185">Reference proteome</keyword>
<protein>
    <recommendedName>
        <fullName evidence="4">UspA domain-containing protein</fullName>
    </recommendedName>
</protein>
<feature type="region of interest" description="Disordered" evidence="1">
    <location>
        <begin position="1"/>
        <end position="20"/>
    </location>
</feature>
<dbReference type="PANTHER" id="PTHR47867">
    <property type="entry name" value="ADENINE NUCLEOTIDE ALPHA HYDROLASES-LIKE SUPERFAMILY PROTEIN"/>
    <property type="match status" value="1"/>
</dbReference>
<dbReference type="Gene3D" id="3.40.50.620">
    <property type="entry name" value="HUPs"/>
    <property type="match status" value="1"/>
</dbReference>
<reference evidence="2 3" key="1">
    <citation type="submission" date="2023-01" db="EMBL/GenBank/DDBJ databases">
        <authorList>
            <person name="Kreplak J."/>
        </authorList>
    </citation>
    <scope>NUCLEOTIDE SEQUENCE [LARGE SCALE GENOMIC DNA]</scope>
</reference>
<dbReference type="EMBL" id="OX451741">
    <property type="protein sequence ID" value="CAI8618763.1"/>
    <property type="molecule type" value="Genomic_DNA"/>
</dbReference>
<gene>
    <name evidence="2" type="ORF">VFH_VI138680</name>
</gene>
<dbReference type="PANTHER" id="PTHR47867:SF1">
    <property type="entry name" value="ADENINE NUCLEOTIDE ALPHA HYDROLASES-LIKE SUPERFAMILY PROTEIN"/>
    <property type="match status" value="1"/>
</dbReference>
<feature type="compositionally biased region" description="Gly residues" evidence="1">
    <location>
        <begin position="83"/>
        <end position="105"/>
    </location>
</feature>
<feature type="region of interest" description="Disordered" evidence="1">
    <location>
        <begin position="79"/>
        <end position="109"/>
    </location>
</feature>
<name>A0AAV1BB14_VICFA</name>
<evidence type="ECO:0000256" key="1">
    <source>
        <dbReference type="SAM" id="MobiDB-lite"/>
    </source>
</evidence>
<feature type="compositionally biased region" description="Polar residues" evidence="1">
    <location>
        <begin position="1"/>
        <end position="18"/>
    </location>
</feature>
<dbReference type="InterPro" id="IPR014729">
    <property type="entry name" value="Rossmann-like_a/b/a_fold"/>
</dbReference>
<evidence type="ECO:0008006" key="4">
    <source>
        <dbReference type="Google" id="ProtNLM"/>
    </source>
</evidence>
<sequence>MASGNGSNRNPQSQNTSRKVMVVADPTRESAGALQYALCHAVMEQDELILLHVVENQTSWRNTLSTFLKMPSLGTSSTASIDIGGGGGGGGGSSSGGGSGGGGSSVEGHAPAVDFLEEMKNVCKISQPKMKVRVMKVETDNGKDRANTILLHTINQEVDVVVIGQKRTLSSTLLGYKRPAGGSLKGARMLDTAEYLIHNTPGTCTCVAVQRKAQNGGYVLNTKTHRNFWLLA</sequence>
<evidence type="ECO:0000313" key="2">
    <source>
        <dbReference type="EMBL" id="CAI8618763.1"/>
    </source>
</evidence>
<organism evidence="2 3">
    <name type="scientific">Vicia faba</name>
    <name type="common">Broad bean</name>
    <name type="synonym">Faba vulgaris</name>
    <dbReference type="NCBI Taxonomy" id="3906"/>
    <lineage>
        <taxon>Eukaryota</taxon>
        <taxon>Viridiplantae</taxon>
        <taxon>Streptophyta</taxon>
        <taxon>Embryophyta</taxon>
        <taxon>Tracheophyta</taxon>
        <taxon>Spermatophyta</taxon>
        <taxon>Magnoliopsida</taxon>
        <taxon>eudicotyledons</taxon>
        <taxon>Gunneridae</taxon>
        <taxon>Pentapetalae</taxon>
        <taxon>rosids</taxon>
        <taxon>fabids</taxon>
        <taxon>Fabales</taxon>
        <taxon>Fabaceae</taxon>
        <taxon>Papilionoideae</taxon>
        <taxon>50 kb inversion clade</taxon>
        <taxon>NPAAA clade</taxon>
        <taxon>Hologalegina</taxon>
        <taxon>IRL clade</taxon>
        <taxon>Fabeae</taxon>
        <taxon>Vicia</taxon>
    </lineage>
</organism>
<dbReference type="SUPFAM" id="SSF52402">
    <property type="entry name" value="Adenine nucleotide alpha hydrolases-like"/>
    <property type="match status" value="1"/>
</dbReference>
<dbReference type="AlphaFoldDB" id="A0AAV1BB14"/>
<evidence type="ECO:0000313" key="3">
    <source>
        <dbReference type="Proteomes" id="UP001157006"/>
    </source>
</evidence>